<dbReference type="GO" id="GO:0005886">
    <property type="term" value="C:plasma membrane"/>
    <property type="evidence" value="ECO:0007669"/>
    <property type="project" value="UniProtKB-SubCell"/>
</dbReference>
<organism evidence="8 9">
    <name type="scientific">Dokdonella immobilis</name>
    <dbReference type="NCBI Taxonomy" id="578942"/>
    <lineage>
        <taxon>Bacteria</taxon>
        <taxon>Pseudomonadati</taxon>
        <taxon>Pseudomonadota</taxon>
        <taxon>Gammaproteobacteria</taxon>
        <taxon>Lysobacterales</taxon>
        <taxon>Rhodanobacteraceae</taxon>
        <taxon>Dokdonella</taxon>
    </lineage>
</organism>
<keyword evidence="3" id="KW-1003">Cell membrane</keyword>
<dbReference type="AlphaFoldDB" id="A0A1I4WHQ1"/>
<evidence type="ECO:0000256" key="2">
    <source>
        <dbReference type="ARBA" id="ARBA00011006"/>
    </source>
</evidence>
<keyword evidence="6 7" id="KW-0472">Membrane</keyword>
<evidence type="ECO:0000256" key="3">
    <source>
        <dbReference type="ARBA" id="ARBA00022475"/>
    </source>
</evidence>
<reference evidence="8 9" key="1">
    <citation type="submission" date="2016-10" db="EMBL/GenBank/DDBJ databases">
        <authorList>
            <person name="de Groot N.N."/>
        </authorList>
    </citation>
    <scope>NUCLEOTIDE SEQUENCE [LARGE SCALE GENOMIC DNA]</scope>
    <source>
        <strain evidence="8 9">CGMCC 1.7659</strain>
    </source>
</reference>
<proteinExistence type="inferred from homology"/>
<gene>
    <name evidence="8" type="ORF">SAMN05216289_10540</name>
</gene>
<dbReference type="EMBL" id="FOVF01000005">
    <property type="protein sequence ID" value="SFN13321.1"/>
    <property type="molecule type" value="Genomic_DNA"/>
</dbReference>
<dbReference type="RefSeq" id="WP_092405682.1">
    <property type="nucleotide sequence ID" value="NZ_FOVF01000005.1"/>
</dbReference>
<evidence type="ECO:0000256" key="5">
    <source>
        <dbReference type="ARBA" id="ARBA00022989"/>
    </source>
</evidence>
<dbReference type="InterPro" id="IPR007341">
    <property type="entry name" value="Transgly_assoc"/>
</dbReference>
<dbReference type="PANTHER" id="PTHR33884">
    <property type="entry name" value="UPF0410 PROTEIN YMGE"/>
    <property type="match status" value="1"/>
</dbReference>
<keyword evidence="5 7" id="KW-1133">Transmembrane helix</keyword>
<evidence type="ECO:0000256" key="6">
    <source>
        <dbReference type="ARBA" id="ARBA00023136"/>
    </source>
</evidence>
<dbReference type="Proteomes" id="UP000198575">
    <property type="component" value="Unassembled WGS sequence"/>
</dbReference>
<evidence type="ECO:0000256" key="4">
    <source>
        <dbReference type="ARBA" id="ARBA00022692"/>
    </source>
</evidence>
<dbReference type="Pfam" id="PF04226">
    <property type="entry name" value="Transgly_assoc"/>
    <property type="match status" value="1"/>
</dbReference>
<keyword evidence="9" id="KW-1185">Reference proteome</keyword>
<feature type="transmembrane region" description="Helical" evidence="7">
    <location>
        <begin position="6"/>
        <end position="27"/>
    </location>
</feature>
<evidence type="ECO:0000256" key="7">
    <source>
        <dbReference type="SAM" id="Phobius"/>
    </source>
</evidence>
<feature type="transmembrane region" description="Helical" evidence="7">
    <location>
        <begin position="66"/>
        <end position="85"/>
    </location>
</feature>
<feature type="transmembrane region" description="Helical" evidence="7">
    <location>
        <begin position="34"/>
        <end position="54"/>
    </location>
</feature>
<sequence length="89" mass="9354">MDIFGGTHGIIMTIIIGLIVGFVAKFLKPGRDPGGFIITILIGIAGSFLATFLGKTMGWYQPGQTAGFIGSVIGAIILLVIYGLATRKR</sequence>
<protein>
    <submittedName>
        <fullName evidence="8">Uncharacterized membrane protein YeaQ/YmgE, transglycosylase-associated protein family</fullName>
    </submittedName>
</protein>
<evidence type="ECO:0000313" key="8">
    <source>
        <dbReference type="EMBL" id="SFN13321.1"/>
    </source>
</evidence>
<comment type="similarity">
    <text evidence="2">Belongs to the UPF0410 family.</text>
</comment>
<keyword evidence="4 7" id="KW-0812">Transmembrane</keyword>
<accession>A0A1I4WHQ1</accession>
<dbReference type="STRING" id="578942.SAMN05216289_10540"/>
<evidence type="ECO:0000313" key="9">
    <source>
        <dbReference type="Proteomes" id="UP000198575"/>
    </source>
</evidence>
<evidence type="ECO:0000256" key="1">
    <source>
        <dbReference type="ARBA" id="ARBA00004651"/>
    </source>
</evidence>
<dbReference type="PANTHER" id="PTHR33884:SF7">
    <property type="entry name" value="BSL8023 PROTEIN"/>
    <property type="match status" value="1"/>
</dbReference>
<dbReference type="OrthoDB" id="9811343at2"/>
<name>A0A1I4WHQ1_9GAMM</name>
<comment type="subcellular location">
    <subcellularLocation>
        <location evidence="1">Cell membrane</location>
        <topology evidence="1">Multi-pass membrane protein</topology>
    </subcellularLocation>
</comment>